<organism evidence="1 2">
    <name type="scientific">Nostoc flagelliforme CCNUN1</name>
    <dbReference type="NCBI Taxonomy" id="2038116"/>
    <lineage>
        <taxon>Bacteria</taxon>
        <taxon>Bacillati</taxon>
        <taxon>Cyanobacteriota</taxon>
        <taxon>Cyanophyceae</taxon>
        <taxon>Nostocales</taxon>
        <taxon>Nostocaceae</taxon>
        <taxon>Nostoc</taxon>
    </lineage>
</organism>
<dbReference type="Proteomes" id="UP000232003">
    <property type="component" value="Chromosome"/>
</dbReference>
<name>A0A2K8SQ95_9NOSO</name>
<gene>
    <name evidence="1" type="ORF">COO91_02904</name>
</gene>
<dbReference type="KEGG" id="nfl:COO91_02904"/>
<proteinExistence type="predicted"/>
<protein>
    <submittedName>
        <fullName evidence="1">Uncharacterized protein</fullName>
    </submittedName>
</protein>
<evidence type="ECO:0000313" key="1">
    <source>
        <dbReference type="EMBL" id="AUB36975.1"/>
    </source>
</evidence>
<dbReference type="AlphaFoldDB" id="A0A2K8SQ95"/>
<accession>A0A2K8SQ95</accession>
<keyword evidence="2" id="KW-1185">Reference proteome</keyword>
<dbReference type="EMBL" id="CP024785">
    <property type="protein sequence ID" value="AUB36975.1"/>
    <property type="molecule type" value="Genomic_DNA"/>
</dbReference>
<sequence length="44" mass="4888">MPVTISAFATSIVARERTTPEIAADPNFIKLFIFDSLYIKQIAS</sequence>
<evidence type="ECO:0000313" key="2">
    <source>
        <dbReference type="Proteomes" id="UP000232003"/>
    </source>
</evidence>
<reference evidence="1 2" key="1">
    <citation type="submission" date="2017-11" db="EMBL/GenBank/DDBJ databases">
        <title>Complete genome of a free-living desiccation-tolerant cyanobacterium and its photosynthetic adaptation to extreme terrestrial habitat.</title>
        <authorList>
            <person name="Shang J."/>
        </authorList>
    </citation>
    <scope>NUCLEOTIDE SEQUENCE [LARGE SCALE GENOMIC DNA]</scope>
    <source>
        <strain evidence="1 2">CCNUN1</strain>
    </source>
</reference>